<feature type="non-terminal residue" evidence="2">
    <location>
        <position position="1"/>
    </location>
</feature>
<gene>
    <name evidence="2" type="ORF">LCGC14_2731630</name>
</gene>
<dbReference type="InterPro" id="IPR039247">
    <property type="entry name" value="KhpB"/>
</dbReference>
<dbReference type="SUPFAM" id="SSF82708">
    <property type="entry name" value="R3H domain"/>
    <property type="match status" value="1"/>
</dbReference>
<dbReference type="GO" id="GO:0003723">
    <property type="term" value="F:RNA binding"/>
    <property type="evidence" value="ECO:0007669"/>
    <property type="project" value="InterPro"/>
</dbReference>
<name>A0A0F8ZUD2_9ZZZZ</name>
<dbReference type="PANTHER" id="PTHR35800">
    <property type="entry name" value="PROTEIN JAG"/>
    <property type="match status" value="1"/>
</dbReference>
<dbReference type="SMART" id="SM00393">
    <property type="entry name" value="R3H"/>
    <property type="match status" value="1"/>
</dbReference>
<protein>
    <recommendedName>
        <fullName evidence="1">R3H domain-containing protein</fullName>
    </recommendedName>
</protein>
<reference evidence="2" key="1">
    <citation type="journal article" date="2015" name="Nature">
        <title>Complex archaea that bridge the gap between prokaryotes and eukaryotes.</title>
        <authorList>
            <person name="Spang A."/>
            <person name="Saw J.H."/>
            <person name="Jorgensen S.L."/>
            <person name="Zaremba-Niedzwiedzka K."/>
            <person name="Martijn J."/>
            <person name="Lind A.E."/>
            <person name="van Eijk R."/>
            <person name="Schleper C."/>
            <person name="Guy L."/>
            <person name="Ettema T.J."/>
        </authorList>
    </citation>
    <scope>NUCLEOTIDE SEQUENCE</scope>
</reference>
<dbReference type="InterPro" id="IPR034079">
    <property type="entry name" value="R3H_KhpB"/>
</dbReference>
<accession>A0A0F8ZUD2</accession>
<organism evidence="2">
    <name type="scientific">marine sediment metagenome</name>
    <dbReference type="NCBI Taxonomy" id="412755"/>
    <lineage>
        <taxon>unclassified sequences</taxon>
        <taxon>metagenomes</taxon>
        <taxon>ecological metagenomes</taxon>
    </lineage>
</organism>
<dbReference type="Gene3D" id="3.30.300.20">
    <property type="match status" value="1"/>
</dbReference>
<feature type="domain" description="R3H" evidence="1">
    <location>
        <begin position="36"/>
        <end position="102"/>
    </location>
</feature>
<evidence type="ECO:0000259" key="1">
    <source>
        <dbReference type="PROSITE" id="PS51061"/>
    </source>
</evidence>
<dbReference type="InterPro" id="IPR001374">
    <property type="entry name" value="R3H_dom"/>
</dbReference>
<dbReference type="Pfam" id="PF01424">
    <property type="entry name" value="R3H"/>
    <property type="match status" value="1"/>
</dbReference>
<sequence>RRGTTMAALQYMINLMVSRKMGSRVLISLDIEHYRRRREDSLTGLAQRMADRVRKSGRSLTLEPMPAGERRIVHLVLAEDNTVTTGSVGEGDGRKVVIYPQRGRPGGR</sequence>
<comment type="caution">
    <text evidence="2">The sequence shown here is derived from an EMBL/GenBank/DDBJ whole genome shotgun (WGS) entry which is preliminary data.</text>
</comment>
<dbReference type="PROSITE" id="PS51061">
    <property type="entry name" value="R3H"/>
    <property type="match status" value="1"/>
</dbReference>
<dbReference type="CDD" id="cd02644">
    <property type="entry name" value="R3H_jag"/>
    <property type="match status" value="1"/>
</dbReference>
<dbReference type="InterPro" id="IPR036867">
    <property type="entry name" value="R3H_dom_sf"/>
</dbReference>
<dbReference type="InterPro" id="IPR015946">
    <property type="entry name" value="KH_dom-like_a/b"/>
</dbReference>
<dbReference type="EMBL" id="LAZR01049461">
    <property type="protein sequence ID" value="KKK89585.1"/>
    <property type="molecule type" value="Genomic_DNA"/>
</dbReference>
<proteinExistence type="predicted"/>
<evidence type="ECO:0000313" key="2">
    <source>
        <dbReference type="EMBL" id="KKK89585.1"/>
    </source>
</evidence>
<dbReference type="Gene3D" id="3.30.1370.50">
    <property type="entry name" value="R3H-like domain"/>
    <property type="match status" value="1"/>
</dbReference>
<dbReference type="PANTHER" id="PTHR35800:SF1">
    <property type="entry name" value="RNA-BINDING PROTEIN KHPB"/>
    <property type="match status" value="1"/>
</dbReference>
<dbReference type="AlphaFoldDB" id="A0A0F8ZUD2"/>